<dbReference type="HAMAP" id="MF_00719">
    <property type="entry name" value="CobS"/>
    <property type="match status" value="1"/>
</dbReference>
<sequence>MTGLRDHLAALILAVQFLTRLPLPFDVFSAPRMALAPQWFGAVGLLTGGLMAGCVLLFAQVLPMSLAVLLSVTLGIWLTGALHEDGFADTCDGLGGGGTAARALEIMRDSRIGAYGALGLMLLLALKVLALVQLGASGALAVAVALVAGQSVSRVMMTVALRSGAYLRSGGGAGAAMVQPFAPMGWLVLGLSGGLGAGLAATVLPLGAVALGGVASALGLFTLRRIYLRRLGGHTGDLLGAVQQVSEVAFYLGVLIWL</sequence>
<dbReference type="PANTHER" id="PTHR34148:SF1">
    <property type="entry name" value="ADENOSYLCOBINAMIDE-GDP RIBAZOLETRANSFERASE"/>
    <property type="match status" value="1"/>
</dbReference>
<name>A0A1H3CAF5_9RHOB</name>
<keyword evidence="9 19" id="KW-0808">Transferase</keyword>
<dbReference type="RefSeq" id="WP_176847213.1">
    <property type="nucleotide sequence ID" value="NZ_CP061498.1"/>
</dbReference>
<evidence type="ECO:0000256" key="10">
    <source>
        <dbReference type="ARBA" id="ARBA00022692"/>
    </source>
</evidence>
<gene>
    <name evidence="19" type="primary">cobS</name>
    <name evidence="20" type="ORF">SAMN04488238_10989</name>
</gene>
<dbReference type="PANTHER" id="PTHR34148">
    <property type="entry name" value="ADENOSYLCOBINAMIDE-GDP RIBAZOLETRANSFERASE"/>
    <property type="match status" value="1"/>
</dbReference>
<dbReference type="GO" id="GO:0008818">
    <property type="term" value="F:cobalamin 5'-phosphate synthase activity"/>
    <property type="evidence" value="ECO:0007669"/>
    <property type="project" value="UniProtKB-UniRule"/>
</dbReference>
<dbReference type="InterPro" id="IPR003805">
    <property type="entry name" value="CobS"/>
</dbReference>
<dbReference type="STRING" id="564137.SAMN04488238_10989"/>
<evidence type="ECO:0000256" key="5">
    <source>
        <dbReference type="ARBA" id="ARBA00013200"/>
    </source>
</evidence>
<comment type="subcellular location">
    <subcellularLocation>
        <location evidence="2 19">Cell membrane</location>
        <topology evidence="2 19">Multi-pass membrane protein</topology>
    </subcellularLocation>
</comment>
<accession>A0A1H3CAF5</accession>
<dbReference type="GO" id="GO:0009236">
    <property type="term" value="P:cobalamin biosynthetic process"/>
    <property type="evidence" value="ECO:0007669"/>
    <property type="project" value="UniProtKB-UniRule"/>
</dbReference>
<organism evidence="20 21">
    <name type="scientific">Roseicitreum antarcticum</name>
    <dbReference type="NCBI Taxonomy" id="564137"/>
    <lineage>
        <taxon>Bacteria</taxon>
        <taxon>Pseudomonadati</taxon>
        <taxon>Pseudomonadota</taxon>
        <taxon>Alphaproteobacteria</taxon>
        <taxon>Rhodobacterales</taxon>
        <taxon>Paracoccaceae</taxon>
        <taxon>Roseicitreum</taxon>
    </lineage>
</organism>
<reference evidence="20 21" key="1">
    <citation type="submission" date="2016-10" db="EMBL/GenBank/DDBJ databases">
        <authorList>
            <person name="de Groot N.N."/>
        </authorList>
    </citation>
    <scope>NUCLEOTIDE SEQUENCE [LARGE SCALE GENOMIC DNA]</scope>
    <source>
        <strain evidence="20 21">CGMCC 1.8894</strain>
    </source>
</reference>
<evidence type="ECO:0000256" key="6">
    <source>
        <dbReference type="ARBA" id="ARBA00015850"/>
    </source>
</evidence>
<evidence type="ECO:0000256" key="15">
    <source>
        <dbReference type="ARBA" id="ARBA00032605"/>
    </source>
</evidence>
<evidence type="ECO:0000256" key="2">
    <source>
        <dbReference type="ARBA" id="ARBA00004651"/>
    </source>
</evidence>
<evidence type="ECO:0000313" key="20">
    <source>
        <dbReference type="EMBL" id="SDX51162.1"/>
    </source>
</evidence>
<dbReference type="UniPathway" id="UPA00148">
    <property type="reaction ID" value="UER00238"/>
</dbReference>
<evidence type="ECO:0000256" key="9">
    <source>
        <dbReference type="ARBA" id="ARBA00022679"/>
    </source>
</evidence>
<dbReference type="EC" id="2.7.8.26" evidence="5 19"/>
<evidence type="ECO:0000256" key="13">
    <source>
        <dbReference type="ARBA" id="ARBA00023136"/>
    </source>
</evidence>
<comment type="pathway">
    <text evidence="3 19">Cofactor biosynthesis; adenosylcobalamin biosynthesis; adenosylcobalamin from cob(II)yrinate a,c-diamide: step 7/7.</text>
</comment>
<keyword evidence="11 19" id="KW-0460">Magnesium</keyword>
<evidence type="ECO:0000256" key="16">
    <source>
        <dbReference type="ARBA" id="ARBA00032853"/>
    </source>
</evidence>
<protein>
    <recommendedName>
        <fullName evidence="6 19">Adenosylcobinamide-GDP ribazoletransferase</fullName>
        <ecNumber evidence="5 19">2.7.8.26</ecNumber>
    </recommendedName>
    <alternativeName>
        <fullName evidence="16 19">Cobalamin synthase</fullName>
    </alternativeName>
    <alternativeName>
        <fullName evidence="15 19">Cobalamin-5'-phosphate synthase</fullName>
    </alternativeName>
</protein>
<evidence type="ECO:0000256" key="4">
    <source>
        <dbReference type="ARBA" id="ARBA00010561"/>
    </source>
</evidence>
<comment type="catalytic activity">
    <reaction evidence="18 19">
        <text>alpha-ribazole 5'-phosphate + adenosylcob(III)inamide-GDP = adenosylcob(III)alamin 5'-phosphate + GMP + H(+)</text>
        <dbReference type="Rhea" id="RHEA:23560"/>
        <dbReference type="ChEBI" id="CHEBI:15378"/>
        <dbReference type="ChEBI" id="CHEBI:57918"/>
        <dbReference type="ChEBI" id="CHEBI:58115"/>
        <dbReference type="ChEBI" id="CHEBI:60487"/>
        <dbReference type="ChEBI" id="CHEBI:60493"/>
        <dbReference type="EC" id="2.7.8.26"/>
    </reaction>
</comment>
<evidence type="ECO:0000256" key="18">
    <source>
        <dbReference type="ARBA" id="ARBA00049504"/>
    </source>
</evidence>
<comment type="cofactor">
    <cofactor evidence="1 19">
        <name>Mg(2+)</name>
        <dbReference type="ChEBI" id="CHEBI:18420"/>
    </cofactor>
</comment>
<keyword evidence="12 19" id="KW-1133">Transmembrane helix</keyword>
<comment type="caution">
    <text evidence="19">Lacks conserved residue(s) required for the propagation of feature annotation.</text>
</comment>
<evidence type="ECO:0000256" key="11">
    <source>
        <dbReference type="ARBA" id="ARBA00022842"/>
    </source>
</evidence>
<evidence type="ECO:0000256" key="14">
    <source>
        <dbReference type="ARBA" id="ARBA00025228"/>
    </source>
</evidence>
<dbReference type="EMBL" id="FNOM01000009">
    <property type="protein sequence ID" value="SDX51162.1"/>
    <property type="molecule type" value="Genomic_DNA"/>
</dbReference>
<comment type="function">
    <text evidence="14 19">Joins adenosylcobinamide-GDP and alpha-ribazole to generate adenosylcobalamin (Ado-cobalamin). Also synthesizes adenosylcobalamin 5'-phosphate from adenosylcobinamide-GDP and alpha-ribazole 5'-phosphate.</text>
</comment>
<dbReference type="GO" id="GO:0005886">
    <property type="term" value="C:plasma membrane"/>
    <property type="evidence" value="ECO:0007669"/>
    <property type="project" value="UniProtKB-SubCell"/>
</dbReference>
<evidence type="ECO:0000256" key="19">
    <source>
        <dbReference type="HAMAP-Rule" id="MF_00719"/>
    </source>
</evidence>
<keyword evidence="8 19" id="KW-0169">Cobalamin biosynthesis</keyword>
<proteinExistence type="inferred from homology"/>
<keyword evidence="13 19" id="KW-0472">Membrane</keyword>
<comment type="catalytic activity">
    <reaction evidence="17 19">
        <text>alpha-ribazole + adenosylcob(III)inamide-GDP = adenosylcob(III)alamin + GMP + H(+)</text>
        <dbReference type="Rhea" id="RHEA:16049"/>
        <dbReference type="ChEBI" id="CHEBI:10329"/>
        <dbReference type="ChEBI" id="CHEBI:15378"/>
        <dbReference type="ChEBI" id="CHEBI:18408"/>
        <dbReference type="ChEBI" id="CHEBI:58115"/>
        <dbReference type="ChEBI" id="CHEBI:60487"/>
        <dbReference type="EC" id="2.7.8.26"/>
    </reaction>
</comment>
<keyword evidence="21" id="KW-1185">Reference proteome</keyword>
<evidence type="ECO:0000256" key="8">
    <source>
        <dbReference type="ARBA" id="ARBA00022573"/>
    </source>
</evidence>
<evidence type="ECO:0000313" key="21">
    <source>
        <dbReference type="Proteomes" id="UP000198539"/>
    </source>
</evidence>
<dbReference type="AlphaFoldDB" id="A0A1H3CAF5"/>
<evidence type="ECO:0000256" key="12">
    <source>
        <dbReference type="ARBA" id="ARBA00022989"/>
    </source>
</evidence>
<dbReference type="GO" id="GO:0051073">
    <property type="term" value="F:adenosylcobinamide-GDP ribazoletransferase activity"/>
    <property type="evidence" value="ECO:0007669"/>
    <property type="project" value="UniProtKB-UniRule"/>
</dbReference>
<feature type="transmembrane region" description="Helical" evidence="19">
    <location>
        <begin position="173"/>
        <end position="191"/>
    </location>
</feature>
<evidence type="ECO:0000256" key="7">
    <source>
        <dbReference type="ARBA" id="ARBA00022475"/>
    </source>
</evidence>
<keyword evidence="10 19" id="KW-0812">Transmembrane</keyword>
<dbReference type="NCBIfam" id="TIGR00317">
    <property type="entry name" value="cobS"/>
    <property type="match status" value="1"/>
</dbReference>
<evidence type="ECO:0000256" key="1">
    <source>
        <dbReference type="ARBA" id="ARBA00001946"/>
    </source>
</evidence>
<feature type="transmembrane region" description="Helical" evidence="19">
    <location>
        <begin position="197"/>
        <end position="221"/>
    </location>
</feature>
<dbReference type="Proteomes" id="UP000198539">
    <property type="component" value="Unassembled WGS sequence"/>
</dbReference>
<comment type="similarity">
    <text evidence="4 19">Belongs to the CobS family.</text>
</comment>
<dbReference type="Pfam" id="PF02654">
    <property type="entry name" value="CobS"/>
    <property type="match status" value="1"/>
</dbReference>
<evidence type="ECO:0000256" key="3">
    <source>
        <dbReference type="ARBA" id="ARBA00004663"/>
    </source>
</evidence>
<feature type="transmembrane region" description="Helical" evidence="19">
    <location>
        <begin position="39"/>
        <end position="59"/>
    </location>
</feature>
<evidence type="ECO:0000256" key="17">
    <source>
        <dbReference type="ARBA" id="ARBA00048623"/>
    </source>
</evidence>
<keyword evidence="7 19" id="KW-1003">Cell membrane</keyword>